<dbReference type="InterPro" id="IPR036895">
    <property type="entry name" value="Uracil-DNA_glycosylase-like_sf"/>
</dbReference>
<comment type="function">
    <text evidence="2 9 11">Excises uracil residues from the DNA which can arise as a result of misincorporation of dUMP residues by DNA polymerase or due to deamination of cytosine.</text>
</comment>
<dbReference type="GO" id="GO:0097510">
    <property type="term" value="P:base-excision repair, AP site formation via deaminated base removal"/>
    <property type="evidence" value="ECO:0007669"/>
    <property type="project" value="TreeGrafter"/>
</dbReference>
<evidence type="ECO:0000256" key="7">
    <source>
        <dbReference type="ARBA" id="ARBA00022801"/>
    </source>
</evidence>
<evidence type="ECO:0000256" key="4">
    <source>
        <dbReference type="ARBA" id="ARBA00012030"/>
    </source>
</evidence>
<comment type="similarity">
    <text evidence="3 9 11">Belongs to the uracil-DNA glycosylase (UDG) superfamily. UNG family.</text>
</comment>
<dbReference type="InterPro" id="IPR002043">
    <property type="entry name" value="UDG_fam1"/>
</dbReference>
<evidence type="ECO:0000256" key="10">
    <source>
        <dbReference type="PROSITE-ProRule" id="PRU10072"/>
    </source>
</evidence>
<feature type="domain" description="Uracil-DNA glycosylase-like" evidence="12">
    <location>
        <begin position="77"/>
        <end position="243"/>
    </location>
</feature>
<dbReference type="HAMAP" id="MF_00148">
    <property type="entry name" value="UDG"/>
    <property type="match status" value="1"/>
</dbReference>
<accession>A0A480AX40</accession>
<dbReference type="CDD" id="cd10027">
    <property type="entry name" value="UDG-F1-like"/>
    <property type="match status" value="1"/>
</dbReference>
<organism evidence="13 14">
    <name type="scientific">Pseudaquabacterium pictum</name>
    <dbReference type="NCBI Taxonomy" id="2315236"/>
    <lineage>
        <taxon>Bacteria</taxon>
        <taxon>Pseudomonadati</taxon>
        <taxon>Pseudomonadota</taxon>
        <taxon>Betaproteobacteria</taxon>
        <taxon>Burkholderiales</taxon>
        <taxon>Sphaerotilaceae</taxon>
        <taxon>Pseudaquabacterium</taxon>
    </lineage>
</organism>
<keyword evidence="14" id="KW-1185">Reference proteome</keyword>
<reference evidence="14" key="1">
    <citation type="submission" date="2019-03" db="EMBL/GenBank/DDBJ databases">
        <title>Aquabacterium pictum sp.nov., the first bacteriochlorophyll a-containing freshwater bacterium in the genus Aquabacterium of the class Betaproteobacteria.</title>
        <authorList>
            <person name="Hirose S."/>
            <person name="Tank M."/>
            <person name="Hara E."/>
            <person name="Tamaki H."/>
            <person name="Takaichi S."/>
            <person name="Haruta S."/>
            <person name="Hanada S."/>
        </authorList>
    </citation>
    <scope>NUCLEOTIDE SEQUENCE [LARGE SCALE GENOMIC DNA]</scope>
    <source>
        <strain evidence="14">W35</strain>
    </source>
</reference>
<comment type="catalytic activity">
    <reaction evidence="1 9 11">
        <text>Hydrolyzes single-stranded DNA or mismatched double-stranded DNA and polynucleotides, releasing free uracil.</text>
        <dbReference type="EC" id="3.2.2.27"/>
    </reaction>
</comment>
<dbReference type="NCBIfam" id="NF003588">
    <property type="entry name" value="PRK05254.1-1"/>
    <property type="match status" value="1"/>
</dbReference>
<evidence type="ECO:0000256" key="8">
    <source>
        <dbReference type="ARBA" id="ARBA00023204"/>
    </source>
</evidence>
<evidence type="ECO:0000256" key="2">
    <source>
        <dbReference type="ARBA" id="ARBA00002631"/>
    </source>
</evidence>
<evidence type="ECO:0000313" key="14">
    <source>
        <dbReference type="Proteomes" id="UP000301751"/>
    </source>
</evidence>
<dbReference type="AlphaFoldDB" id="A0A480AX40"/>
<dbReference type="EMBL" id="BJCL01000021">
    <property type="protein sequence ID" value="GCL65903.1"/>
    <property type="molecule type" value="Genomic_DNA"/>
</dbReference>
<keyword evidence="9" id="KW-0963">Cytoplasm</keyword>
<dbReference type="PANTHER" id="PTHR11264:SF0">
    <property type="entry name" value="URACIL-DNA GLYCOSYLASE"/>
    <property type="match status" value="1"/>
</dbReference>
<evidence type="ECO:0000256" key="3">
    <source>
        <dbReference type="ARBA" id="ARBA00008184"/>
    </source>
</evidence>
<dbReference type="SMART" id="SM00987">
    <property type="entry name" value="UreE_C"/>
    <property type="match status" value="1"/>
</dbReference>
<keyword evidence="8 9" id="KW-0234">DNA repair</keyword>
<keyword evidence="7 9" id="KW-0378">Hydrolase</keyword>
<proteinExistence type="inferred from homology"/>
<keyword evidence="6 9" id="KW-0227">DNA damage</keyword>
<dbReference type="GO" id="GO:0005737">
    <property type="term" value="C:cytoplasm"/>
    <property type="evidence" value="ECO:0007669"/>
    <property type="project" value="UniProtKB-SubCell"/>
</dbReference>
<evidence type="ECO:0000256" key="9">
    <source>
        <dbReference type="HAMAP-Rule" id="MF_00148"/>
    </source>
</evidence>
<feature type="active site" description="Proton acceptor" evidence="9 10">
    <location>
        <position position="92"/>
    </location>
</feature>
<gene>
    <name evidence="9 13" type="primary">ung</name>
    <name evidence="13" type="ORF">AQPW35_49840</name>
</gene>
<dbReference type="NCBIfam" id="NF003589">
    <property type="entry name" value="PRK05254.1-2"/>
    <property type="match status" value="1"/>
</dbReference>
<dbReference type="EC" id="3.2.2.27" evidence="4 9"/>
<dbReference type="PROSITE" id="PS00130">
    <property type="entry name" value="U_DNA_GLYCOSYLASE"/>
    <property type="match status" value="1"/>
</dbReference>
<evidence type="ECO:0000256" key="6">
    <source>
        <dbReference type="ARBA" id="ARBA00022763"/>
    </source>
</evidence>
<evidence type="ECO:0000256" key="11">
    <source>
        <dbReference type="RuleBase" id="RU003780"/>
    </source>
</evidence>
<protein>
    <recommendedName>
        <fullName evidence="5 9">Uracil-DNA glycosylase</fullName>
        <shortName evidence="9">UDG</shortName>
        <ecNumber evidence="4 9">3.2.2.27</ecNumber>
    </recommendedName>
</protein>
<dbReference type="Pfam" id="PF03167">
    <property type="entry name" value="UDG"/>
    <property type="match status" value="1"/>
</dbReference>
<dbReference type="NCBIfam" id="NF003591">
    <property type="entry name" value="PRK05254.1-4"/>
    <property type="match status" value="1"/>
</dbReference>
<evidence type="ECO:0000256" key="5">
    <source>
        <dbReference type="ARBA" id="ARBA00018429"/>
    </source>
</evidence>
<sequence>MAATSTGGSAALFPPEPAVNQLLQPLAEVLAQVPADWAPVVRTWQASPDGQRLQAFMAERQAAGACIYPAAPLRALALTPRAAVRVVLLGQDPYHGAGQAEGLCFSVPAGVKPPPSLRNILGEISRSLGVPHPPNGHLAGWARQGVLLLNTVLTVEDGQPAAHAGQGWEALTDALIQATASDPGDKVYLLWGAFAQAKAGLIQAAGSGRHLVLQANHPSPLSARRPPVPFIGCGHFTQVRDFLLARGGRAIDWSA</sequence>
<dbReference type="Gene3D" id="3.40.470.10">
    <property type="entry name" value="Uracil-DNA glycosylase-like domain"/>
    <property type="match status" value="1"/>
</dbReference>
<comment type="caution">
    <text evidence="13">The sequence shown here is derived from an EMBL/GenBank/DDBJ whole genome shotgun (WGS) entry which is preliminary data.</text>
</comment>
<dbReference type="GO" id="GO:0004844">
    <property type="term" value="F:uracil DNA N-glycosylase activity"/>
    <property type="evidence" value="ECO:0007669"/>
    <property type="project" value="UniProtKB-UniRule"/>
</dbReference>
<dbReference type="NCBIfam" id="NF003592">
    <property type="entry name" value="PRK05254.1-5"/>
    <property type="match status" value="1"/>
</dbReference>
<name>A0A480AX40_9BURK</name>
<evidence type="ECO:0000313" key="13">
    <source>
        <dbReference type="EMBL" id="GCL65903.1"/>
    </source>
</evidence>
<evidence type="ECO:0000256" key="1">
    <source>
        <dbReference type="ARBA" id="ARBA00001400"/>
    </source>
</evidence>
<dbReference type="Proteomes" id="UP000301751">
    <property type="component" value="Unassembled WGS sequence"/>
</dbReference>
<dbReference type="PANTHER" id="PTHR11264">
    <property type="entry name" value="URACIL-DNA GLYCOSYLASE"/>
    <property type="match status" value="1"/>
</dbReference>
<dbReference type="SUPFAM" id="SSF52141">
    <property type="entry name" value="Uracil-DNA glycosylase-like"/>
    <property type="match status" value="1"/>
</dbReference>
<dbReference type="InterPro" id="IPR005122">
    <property type="entry name" value="Uracil-DNA_glycosylase-like"/>
</dbReference>
<dbReference type="NCBIfam" id="TIGR00628">
    <property type="entry name" value="ung"/>
    <property type="match status" value="1"/>
</dbReference>
<comment type="subcellular location">
    <subcellularLocation>
        <location evidence="9">Cytoplasm</location>
    </subcellularLocation>
</comment>
<evidence type="ECO:0000259" key="12">
    <source>
        <dbReference type="SMART" id="SM00986"/>
    </source>
</evidence>
<dbReference type="InterPro" id="IPR018085">
    <property type="entry name" value="Ura-DNA_Glyclase_AS"/>
</dbReference>
<dbReference type="SMART" id="SM00986">
    <property type="entry name" value="UDG"/>
    <property type="match status" value="1"/>
</dbReference>